<dbReference type="Proteomes" id="UP000887565">
    <property type="component" value="Unplaced"/>
</dbReference>
<evidence type="ECO:0000313" key="2">
    <source>
        <dbReference type="WBParaSite" id="nRc.2.0.1.t06858-RA"/>
    </source>
</evidence>
<sequence>MWRPPNGCRTKQYLVTDPHVAYGQPQVRQDNMYFLVD</sequence>
<dbReference type="WBParaSite" id="nRc.2.0.1.t06858-RA">
    <property type="protein sequence ID" value="nRc.2.0.1.t06858-RA"/>
    <property type="gene ID" value="nRc.2.0.1.g06858"/>
</dbReference>
<name>A0A915HZJ1_ROMCU</name>
<organism evidence="1 2">
    <name type="scientific">Romanomermis culicivorax</name>
    <name type="common">Nematode worm</name>
    <dbReference type="NCBI Taxonomy" id="13658"/>
    <lineage>
        <taxon>Eukaryota</taxon>
        <taxon>Metazoa</taxon>
        <taxon>Ecdysozoa</taxon>
        <taxon>Nematoda</taxon>
        <taxon>Enoplea</taxon>
        <taxon>Dorylaimia</taxon>
        <taxon>Mermithida</taxon>
        <taxon>Mermithoidea</taxon>
        <taxon>Mermithidae</taxon>
        <taxon>Romanomermis</taxon>
    </lineage>
</organism>
<protein>
    <submittedName>
        <fullName evidence="2">Uncharacterized protein</fullName>
    </submittedName>
</protein>
<evidence type="ECO:0000313" key="1">
    <source>
        <dbReference type="Proteomes" id="UP000887565"/>
    </source>
</evidence>
<accession>A0A915HZJ1</accession>
<dbReference type="AlphaFoldDB" id="A0A915HZJ1"/>
<reference evidence="2" key="1">
    <citation type="submission" date="2022-11" db="UniProtKB">
        <authorList>
            <consortium name="WormBaseParasite"/>
        </authorList>
    </citation>
    <scope>IDENTIFICATION</scope>
</reference>
<proteinExistence type="predicted"/>
<keyword evidence="1" id="KW-1185">Reference proteome</keyword>